<dbReference type="InterPro" id="IPR009057">
    <property type="entry name" value="Homeodomain-like_sf"/>
</dbReference>
<dbReference type="PROSITE" id="PS50071">
    <property type="entry name" value="HOMEOBOX_2"/>
    <property type="match status" value="1"/>
</dbReference>
<evidence type="ECO:0000256" key="7">
    <source>
        <dbReference type="ARBA" id="ARBA00025748"/>
    </source>
</evidence>
<dbReference type="EMBL" id="CM018038">
    <property type="protein sequence ID" value="KAA8538123.1"/>
    <property type="molecule type" value="Genomic_DNA"/>
</dbReference>
<reference evidence="14 15" key="1">
    <citation type="submission" date="2019-09" db="EMBL/GenBank/DDBJ databases">
        <title>A chromosome-level genome assembly of the Chinese tupelo Nyssa sinensis.</title>
        <authorList>
            <person name="Yang X."/>
            <person name="Kang M."/>
            <person name="Yang Y."/>
            <person name="Xiong H."/>
            <person name="Wang M."/>
            <person name="Zhang Z."/>
            <person name="Wang Z."/>
            <person name="Wu H."/>
            <person name="Ma T."/>
            <person name="Liu J."/>
            <person name="Xi Z."/>
        </authorList>
    </citation>
    <scope>NUCLEOTIDE SEQUENCE [LARGE SCALE GENOMIC DNA]</scope>
    <source>
        <strain evidence="14">J267</strain>
        <tissue evidence="14">Leaf</tissue>
    </source>
</reference>
<dbReference type="Proteomes" id="UP000325577">
    <property type="component" value="Linkage Group LG15"/>
</dbReference>
<dbReference type="AlphaFoldDB" id="A0A5J5B4K3"/>
<dbReference type="GO" id="GO:0045893">
    <property type="term" value="P:positive regulation of DNA-templated transcription"/>
    <property type="evidence" value="ECO:0007669"/>
    <property type="project" value="TreeGrafter"/>
</dbReference>
<dbReference type="PANTHER" id="PTHR24326:SF547">
    <property type="entry name" value="HOMEOBOX-LEUCINE ZIPPER PROTEIN ATHB-6"/>
    <property type="match status" value="1"/>
</dbReference>
<dbReference type="Gene3D" id="1.10.10.60">
    <property type="entry name" value="Homeodomain-like"/>
    <property type="match status" value="1"/>
</dbReference>
<dbReference type="InterPro" id="IPR001356">
    <property type="entry name" value="HD"/>
</dbReference>
<evidence type="ECO:0000256" key="6">
    <source>
        <dbReference type="ARBA" id="ARBA00023242"/>
    </source>
</evidence>
<dbReference type="PANTHER" id="PTHR24326">
    <property type="entry name" value="HOMEOBOX-LEUCINE ZIPPER PROTEIN"/>
    <property type="match status" value="1"/>
</dbReference>
<dbReference type="OrthoDB" id="6159439at2759"/>
<dbReference type="PROSITE" id="PS00027">
    <property type="entry name" value="HOMEOBOX_1"/>
    <property type="match status" value="1"/>
</dbReference>
<keyword evidence="2 10" id="KW-0805">Transcription regulation</keyword>
<evidence type="ECO:0000256" key="3">
    <source>
        <dbReference type="ARBA" id="ARBA00023125"/>
    </source>
</evidence>
<evidence type="ECO:0000256" key="1">
    <source>
        <dbReference type="ARBA" id="ARBA00004123"/>
    </source>
</evidence>
<dbReference type="GO" id="GO:0000976">
    <property type="term" value="F:transcription cis-regulatory region binding"/>
    <property type="evidence" value="ECO:0007669"/>
    <property type="project" value="UniProtKB-ARBA"/>
</dbReference>
<feature type="region of interest" description="Disordered" evidence="12">
    <location>
        <begin position="1"/>
        <end position="25"/>
    </location>
</feature>
<evidence type="ECO:0000256" key="5">
    <source>
        <dbReference type="ARBA" id="ARBA00023163"/>
    </source>
</evidence>
<dbReference type="Pfam" id="PF02183">
    <property type="entry name" value="HALZ"/>
    <property type="match status" value="1"/>
</dbReference>
<protein>
    <recommendedName>
        <fullName evidence="10">Homeobox-leucine zipper protein</fullName>
    </recommendedName>
    <alternativeName>
        <fullName evidence="10">HD-ZIP protein</fullName>
    </alternativeName>
    <alternativeName>
        <fullName evidence="10">Homeodomain transcription factor</fullName>
    </alternativeName>
</protein>
<accession>A0A5J5B4K3</accession>
<dbReference type="InterPro" id="IPR017970">
    <property type="entry name" value="Homeobox_CS"/>
</dbReference>
<feature type="coiled-coil region" evidence="11">
    <location>
        <begin position="102"/>
        <end position="157"/>
    </location>
</feature>
<evidence type="ECO:0000313" key="15">
    <source>
        <dbReference type="Proteomes" id="UP000325577"/>
    </source>
</evidence>
<dbReference type="FunFam" id="1.10.10.60:FF:000144">
    <property type="entry name" value="homeobox-leucine zipper protein ATHB-6-like"/>
    <property type="match status" value="1"/>
</dbReference>
<evidence type="ECO:0000256" key="9">
    <source>
        <dbReference type="RuleBase" id="RU000682"/>
    </source>
</evidence>
<comment type="function">
    <text evidence="10">Transcription factor.</text>
</comment>
<evidence type="ECO:0000313" key="14">
    <source>
        <dbReference type="EMBL" id="KAA8538123.1"/>
    </source>
</evidence>
<evidence type="ECO:0000256" key="12">
    <source>
        <dbReference type="SAM" id="MobiDB-lite"/>
    </source>
</evidence>
<keyword evidence="11" id="KW-0175">Coiled coil</keyword>
<evidence type="ECO:0000256" key="11">
    <source>
        <dbReference type="SAM" id="Coils"/>
    </source>
</evidence>
<organism evidence="14 15">
    <name type="scientific">Nyssa sinensis</name>
    <dbReference type="NCBI Taxonomy" id="561372"/>
    <lineage>
        <taxon>Eukaryota</taxon>
        <taxon>Viridiplantae</taxon>
        <taxon>Streptophyta</taxon>
        <taxon>Embryophyta</taxon>
        <taxon>Tracheophyta</taxon>
        <taxon>Spermatophyta</taxon>
        <taxon>Magnoliopsida</taxon>
        <taxon>eudicotyledons</taxon>
        <taxon>Gunneridae</taxon>
        <taxon>Pentapetalae</taxon>
        <taxon>asterids</taxon>
        <taxon>Cornales</taxon>
        <taxon>Nyssaceae</taxon>
        <taxon>Nyssa</taxon>
    </lineage>
</organism>
<keyword evidence="6 8" id="KW-0539">Nucleus</keyword>
<name>A0A5J5B4K3_9ASTE</name>
<feature type="DNA-binding region" description="Homeobox" evidence="8">
    <location>
        <begin position="52"/>
        <end position="111"/>
    </location>
</feature>
<comment type="subcellular location">
    <subcellularLocation>
        <location evidence="1 8 9">Nucleus</location>
    </subcellularLocation>
</comment>
<dbReference type="GO" id="GO:0000981">
    <property type="term" value="F:DNA-binding transcription factor activity, RNA polymerase II-specific"/>
    <property type="evidence" value="ECO:0007669"/>
    <property type="project" value="UniProtKB-UniRule"/>
</dbReference>
<dbReference type="Pfam" id="PF00046">
    <property type="entry name" value="Homeodomain"/>
    <property type="match status" value="1"/>
</dbReference>
<dbReference type="InterPro" id="IPR045224">
    <property type="entry name" value="HDZip_class_I_plant"/>
</dbReference>
<keyword evidence="15" id="KW-1185">Reference proteome</keyword>
<dbReference type="SUPFAM" id="SSF46689">
    <property type="entry name" value="Homeodomain-like"/>
    <property type="match status" value="1"/>
</dbReference>
<gene>
    <name evidence="14" type="ORF">F0562_027731</name>
</gene>
<evidence type="ECO:0000256" key="2">
    <source>
        <dbReference type="ARBA" id="ARBA00023015"/>
    </source>
</evidence>
<dbReference type="CDD" id="cd00086">
    <property type="entry name" value="homeodomain"/>
    <property type="match status" value="1"/>
</dbReference>
<evidence type="ECO:0000256" key="4">
    <source>
        <dbReference type="ARBA" id="ARBA00023155"/>
    </source>
</evidence>
<evidence type="ECO:0000256" key="10">
    <source>
        <dbReference type="RuleBase" id="RU369038"/>
    </source>
</evidence>
<dbReference type="SMART" id="SM00389">
    <property type="entry name" value="HOX"/>
    <property type="match status" value="1"/>
</dbReference>
<feature type="domain" description="Homeobox" evidence="13">
    <location>
        <begin position="50"/>
        <end position="110"/>
    </location>
</feature>
<evidence type="ECO:0000256" key="8">
    <source>
        <dbReference type="PROSITE-ProRule" id="PRU00108"/>
    </source>
</evidence>
<keyword evidence="4 8" id="KW-0371">Homeobox</keyword>
<evidence type="ECO:0000259" key="13">
    <source>
        <dbReference type="PROSITE" id="PS50071"/>
    </source>
</evidence>
<proteinExistence type="inferred from homology"/>
<dbReference type="GO" id="GO:0005634">
    <property type="term" value="C:nucleus"/>
    <property type="evidence" value="ECO:0007669"/>
    <property type="project" value="UniProtKB-SubCell"/>
</dbReference>
<keyword evidence="5 10" id="KW-0804">Transcription</keyword>
<sequence length="300" mass="34195">MNRFGCSDSLGALASTSQEKKNPKNNLVRSGEFQAMVDGLDDEDCVEESSQITEKKRRLSFNQVKALEKSFEVDNRLEPEQKARLAEELDLQPRQVAIWFQNRRARCKTKQLEREYNLLKANYEGIKVHFSRLEQEKEALIAEIKELKEKLGEQNTQRNHCAKAKALCLVPENIVSEQSKVFTELYPKHQVCNNGNLTEIKGSADFKDGLSDSDSSAVLNEDGNLNAQQLVSPVPPSLRSEYDSSFFYSPWINCFQFSDSRAIMAKGYEQQFVKMEEQSLFSTEGSCNIFSVDQAPSLHW</sequence>
<keyword evidence="3 8" id="KW-0238">DNA-binding</keyword>
<dbReference type="InterPro" id="IPR003106">
    <property type="entry name" value="Leu_zip_homeo"/>
</dbReference>
<comment type="similarity">
    <text evidence="7 10">Belongs to the HD-ZIP homeobox family. Class I subfamily.</text>
</comment>